<dbReference type="InterPro" id="IPR001123">
    <property type="entry name" value="LeuE-type"/>
</dbReference>
<evidence type="ECO:0000256" key="6">
    <source>
        <dbReference type="SAM" id="Phobius"/>
    </source>
</evidence>
<evidence type="ECO:0000256" key="5">
    <source>
        <dbReference type="ARBA" id="ARBA00023136"/>
    </source>
</evidence>
<keyword evidence="5 6" id="KW-0472">Membrane</keyword>
<feature type="transmembrane region" description="Helical" evidence="6">
    <location>
        <begin position="156"/>
        <end position="182"/>
    </location>
</feature>
<evidence type="ECO:0000256" key="2">
    <source>
        <dbReference type="ARBA" id="ARBA00022475"/>
    </source>
</evidence>
<keyword evidence="3 6" id="KW-0812">Transmembrane</keyword>
<dbReference type="GO" id="GO:0015171">
    <property type="term" value="F:amino acid transmembrane transporter activity"/>
    <property type="evidence" value="ECO:0007669"/>
    <property type="project" value="TreeGrafter"/>
</dbReference>
<keyword evidence="8" id="KW-1185">Reference proteome</keyword>
<evidence type="ECO:0000313" key="7">
    <source>
        <dbReference type="EMBL" id="SMD27530.1"/>
    </source>
</evidence>
<evidence type="ECO:0000256" key="4">
    <source>
        <dbReference type="ARBA" id="ARBA00022989"/>
    </source>
</evidence>
<dbReference type="PANTHER" id="PTHR30086:SF20">
    <property type="entry name" value="ARGININE EXPORTER PROTEIN ARGO-RELATED"/>
    <property type="match status" value="1"/>
</dbReference>
<reference evidence="7 8" key="1">
    <citation type="submission" date="2017-04" db="EMBL/GenBank/DDBJ databases">
        <authorList>
            <person name="Afonso C.L."/>
            <person name="Miller P.J."/>
            <person name="Scott M.A."/>
            <person name="Spackman E."/>
            <person name="Goraichik I."/>
            <person name="Dimitrov K.M."/>
            <person name="Suarez D.L."/>
            <person name="Swayne D.E."/>
        </authorList>
    </citation>
    <scope>NUCLEOTIDE SEQUENCE [LARGE SCALE GENOMIC DNA]</scope>
    <source>
        <strain evidence="7 8">DSM 43828</strain>
    </source>
</reference>
<dbReference type="PIRSF" id="PIRSF006324">
    <property type="entry name" value="LeuE"/>
    <property type="match status" value="1"/>
</dbReference>
<organism evidence="7 8">
    <name type="scientific">Kibdelosporangium aridum</name>
    <dbReference type="NCBI Taxonomy" id="2030"/>
    <lineage>
        <taxon>Bacteria</taxon>
        <taxon>Bacillati</taxon>
        <taxon>Actinomycetota</taxon>
        <taxon>Actinomycetes</taxon>
        <taxon>Pseudonocardiales</taxon>
        <taxon>Pseudonocardiaceae</taxon>
        <taxon>Kibdelosporangium</taxon>
    </lineage>
</organism>
<keyword evidence="4 6" id="KW-1133">Transmembrane helix</keyword>
<dbReference type="EMBL" id="FWXV01000027">
    <property type="protein sequence ID" value="SMD27530.1"/>
    <property type="molecule type" value="Genomic_DNA"/>
</dbReference>
<proteinExistence type="predicted"/>
<evidence type="ECO:0000313" key="8">
    <source>
        <dbReference type="Proteomes" id="UP000192674"/>
    </source>
</evidence>
<name>A0A1Y5YCE3_KIBAR</name>
<sequence>MMEWGLLLGFAGACVVLNLVPGPGMMFMIAHGIAGGRRGGIAAALGMATGTIVHTVAAALGLNGLLSTAPAALETVKIIGAVFLLYLAVNTLMSARKSTTPSATRANTRSTLRRTYVSAVLTNLANPKVVLFYFAFVPQFLTPGGWVVSSQILVLGTMLIIIGLIMDGAVGIAAGTFSALLLSKPKFQRRLKELCAVIFGGLALRLFTETT</sequence>
<dbReference type="PANTHER" id="PTHR30086">
    <property type="entry name" value="ARGININE EXPORTER PROTEIN ARGO"/>
    <property type="match status" value="1"/>
</dbReference>
<feature type="transmembrane region" description="Helical" evidence="6">
    <location>
        <begin position="78"/>
        <end position="95"/>
    </location>
</feature>
<comment type="subcellular location">
    <subcellularLocation>
        <location evidence="1">Cell membrane</location>
        <topology evidence="1">Multi-pass membrane protein</topology>
    </subcellularLocation>
</comment>
<evidence type="ECO:0000256" key="3">
    <source>
        <dbReference type="ARBA" id="ARBA00022692"/>
    </source>
</evidence>
<dbReference type="Proteomes" id="UP000192674">
    <property type="component" value="Unassembled WGS sequence"/>
</dbReference>
<dbReference type="AlphaFoldDB" id="A0A1Y5YCE3"/>
<dbReference type="Pfam" id="PF01810">
    <property type="entry name" value="LysE"/>
    <property type="match status" value="1"/>
</dbReference>
<feature type="transmembrane region" description="Helical" evidence="6">
    <location>
        <begin position="116"/>
        <end position="136"/>
    </location>
</feature>
<dbReference type="GO" id="GO:0005886">
    <property type="term" value="C:plasma membrane"/>
    <property type="evidence" value="ECO:0007669"/>
    <property type="project" value="UniProtKB-SubCell"/>
</dbReference>
<gene>
    <name evidence="7" type="ORF">SAMN05661093_11138</name>
</gene>
<protein>
    <submittedName>
        <fullName evidence="7">Threonine/homoserine/homoserine lactone efflux protein</fullName>
    </submittedName>
</protein>
<keyword evidence="2" id="KW-1003">Cell membrane</keyword>
<accession>A0A1Y5YCE3</accession>
<feature type="transmembrane region" description="Helical" evidence="6">
    <location>
        <begin position="6"/>
        <end position="29"/>
    </location>
</feature>
<feature type="transmembrane region" description="Helical" evidence="6">
    <location>
        <begin position="41"/>
        <end position="66"/>
    </location>
</feature>
<evidence type="ECO:0000256" key="1">
    <source>
        <dbReference type="ARBA" id="ARBA00004651"/>
    </source>
</evidence>